<gene>
    <name evidence="1" type="ORF">F4694_001871</name>
</gene>
<organism evidence="1 2">
    <name type="scientific">Neobacillus niacini</name>
    <dbReference type="NCBI Taxonomy" id="86668"/>
    <lineage>
        <taxon>Bacteria</taxon>
        <taxon>Bacillati</taxon>
        <taxon>Bacillota</taxon>
        <taxon>Bacilli</taxon>
        <taxon>Bacillales</taxon>
        <taxon>Bacillaceae</taxon>
        <taxon>Neobacillus</taxon>
    </lineage>
</organism>
<dbReference type="AlphaFoldDB" id="A0A852T8I0"/>
<evidence type="ECO:0000313" key="1">
    <source>
        <dbReference type="EMBL" id="NYE05122.1"/>
    </source>
</evidence>
<dbReference type="Proteomes" id="UP000548423">
    <property type="component" value="Unassembled WGS sequence"/>
</dbReference>
<dbReference type="EMBL" id="JACCBX010000003">
    <property type="protein sequence ID" value="NYE05122.1"/>
    <property type="molecule type" value="Genomic_DNA"/>
</dbReference>
<sequence>MEYEGFHLVSLFKEVAQNACTQLFIISFLKNEKEIQK</sequence>
<comment type="caution">
    <text evidence="1">The sequence shown here is derived from an EMBL/GenBank/DDBJ whole genome shotgun (WGS) entry which is preliminary data.</text>
</comment>
<accession>A0A852T8I0</accession>
<protein>
    <submittedName>
        <fullName evidence="1">Uncharacterized protein</fullName>
    </submittedName>
</protein>
<name>A0A852T8I0_9BACI</name>
<reference evidence="2" key="1">
    <citation type="submission" date="2020-07" db="EMBL/GenBank/DDBJ databases">
        <authorList>
            <person name="Partida-Martinez L."/>
            <person name="Huntemann M."/>
            <person name="Clum A."/>
            <person name="Wang J."/>
            <person name="Palaniappan K."/>
            <person name="Ritter S."/>
            <person name="Chen I.-M."/>
            <person name="Stamatis D."/>
            <person name="Reddy T."/>
            <person name="O'Malley R."/>
            <person name="Daum C."/>
            <person name="Shapiro N."/>
            <person name="Ivanova N."/>
            <person name="Kyrpides N."/>
            <person name="Woyke T."/>
        </authorList>
    </citation>
    <scope>NUCLEOTIDE SEQUENCE [LARGE SCALE GENOMIC DNA]</scope>
    <source>
        <strain evidence="2">AT2.8</strain>
    </source>
</reference>
<reference evidence="2" key="2">
    <citation type="submission" date="2020-08" db="EMBL/GenBank/DDBJ databases">
        <title>The Agave Microbiome: Exploring the role of microbial communities in plant adaptations to desert environments.</title>
        <authorList>
            <person name="Partida-Martinez L.P."/>
        </authorList>
    </citation>
    <scope>NUCLEOTIDE SEQUENCE [LARGE SCALE GENOMIC DNA]</scope>
    <source>
        <strain evidence="2">AT2.8</strain>
    </source>
</reference>
<proteinExistence type="predicted"/>
<evidence type="ECO:0000313" key="2">
    <source>
        <dbReference type="Proteomes" id="UP000548423"/>
    </source>
</evidence>